<dbReference type="Pfam" id="PF02597">
    <property type="entry name" value="ThiS"/>
    <property type="match status" value="1"/>
</dbReference>
<dbReference type="GeneID" id="55821382"/>
<dbReference type="InterPro" id="IPR016155">
    <property type="entry name" value="Mopterin_synth/thiamin_S_b"/>
</dbReference>
<protein>
    <submittedName>
        <fullName evidence="1">MoaD family protein</fullName>
    </submittedName>
</protein>
<evidence type="ECO:0000313" key="1">
    <source>
        <dbReference type="EMBL" id="QLC49984.1"/>
    </source>
</evidence>
<dbReference type="EMBL" id="CP058215">
    <property type="protein sequence ID" value="QLC49984.1"/>
    <property type="molecule type" value="Genomic_DNA"/>
</dbReference>
<reference evidence="1 2" key="1">
    <citation type="submission" date="2020-06" db="EMBL/GenBank/DDBJ databases">
        <title>Methanolobus halotolerans sp. nov., isolated from a saline lake Tus in Siberia.</title>
        <authorList>
            <person name="Shen Y."/>
            <person name="Chen S.-C."/>
            <person name="Lai M.-C."/>
            <person name="Huang H.-H."/>
            <person name="Chiu H.-H."/>
            <person name="Tang S.-L."/>
            <person name="Rogozin D.Y."/>
            <person name="Degermendzhy A.G."/>
        </authorList>
    </citation>
    <scope>NUCLEOTIDE SEQUENCE [LARGE SCALE GENOMIC DNA]</scope>
    <source>
        <strain evidence="1 2">DSM 21339</strain>
    </source>
</reference>
<dbReference type="KEGG" id="mzi:HWN40_06865"/>
<dbReference type="InterPro" id="IPR052045">
    <property type="entry name" value="Sulfur_Carrier/Prot_Modifier"/>
</dbReference>
<gene>
    <name evidence="1" type="ORF">HWN40_06865</name>
</gene>
<keyword evidence="2" id="KW-1185">Reference proteome</keyword>
<proteinExistence type="predicted"/>
<sequence>MVSVRFSSALNNVTGTRSTNIELGETEVKTLFDRLIEEYGEEFEKRLFQDGQVRRFVNVYVNGEDIRHLSGLGTRITDSDEISILPAVSGG</sequence>
<dbReference type="InterPro" id="IPR003749">
    <property type="entry name" value="ThiS/MoaD-like"/>
</dbReference>
<evidence type="ECO:0000313" key="2">
    <source>
        <dbReference type="Proteomes" id="UP000509594"/>
    </source>
</evidence>
<name>A0A7D5I4U6_9EURY</name>
<dbReference type="AlphaFoldDB" id="A0A7D5I4U6"/>
<dbReference type="Gene3D" id="3.10.20.30">
    <property type="match status" value="1"/>
</dbReference>
<dbReference type="PANTHER" id="PTHR38031:SF1">
    <property type="entry name" value="SULFUR CARRIER PROTEIN CYSO"/>
    <property type="match status" value="1"/>
</dbReference>
<dbReference type="InterPro" id="IPR054834">
    <property type="entry name" value="SAMP1_3"/>
</dbReference>
<dbReference type="PANTHER" id="PTHR38031">
    <property type="entry name" value="SULFUR CARRIER PROTEIN SLR0821-RELATED"/>
    <property type="match status" value="1"/>
</dbReference>
<dbReference type="OrthoDB" id="98357at2157"/>
<dbReference type="Proteomes" id="UP000509594">
    <property type="component" value="Chromosome"/>
</dbReference>
<dbReference type="RefSeq" id="WP_176965040.1">
    <property type="nucleotide sequence ID" value="NZ_CP058215.1"/>
</dbReference>
<dbReference type="InterPro" id="IPR012675">
    <property type="entry name" value="Beta-grasp_dom_sf"/>
</dbReference>
<accession>A0A7D5I4U6</accession>
<organism evidence="1 2">
    <name type="scientific">Methanolobus zinderi</name>
    <dbReference type="NCBI Taxonomy" id="536044"/>
    <lineage>
        <taxon>Archaea</taxon>
        <taxon>Methanobacteriati</taxon>
        <taxon>Methanobacteriota</taxon>
        <taxon>Stenosarchaea group</taxon>
        <taxon>Methanomicrobia</taxon>
        <taxon>Methanosarcinales</taxon>
        <taxon>Methanosarcinaceae</taxon>
        <taxon>Methanolobus</taxon>
    </lineage>
</organism>
<dbReference type="NCBIfam" id="NF041918">
    <property type="entry name" value="SAMP1"/>
    <property type="match status" value="1"/>
</dbReference>
<dbReference type="NCBIfam" id="TIGR01687">
    <property type="entry name" value="moaD_arch"/>
    <property type="match status" value="1"/>
</dbReference>
<dbReference type="InterPro" id="IPR010038">
    <property type="entry name" value="MoaD_arc-typ"/>
</dbReference>
<dbReference type="SUPFAM" id="SSF54285">
    <property type="entry name" value="MoaD/ThiS"/>
    <property type="match status" value="1"/>
</dbReference>